<reference evidence="1" key="1">
    <citation type="submission" date="2022-11" db="EMBL/GenBank/DDBJ databases">
        <title>Centuries of genome instability and evolution in soft-shell clam transmissible cancer (bioRxiv).</title>
        <authorList>
            <person name="Hart S.F.M."/>
            <person name="Yonemitsu M.A."/>
            <person name="Giersch R.M."/>
            <person name="Beal B.F."/>
            <person name="Arriagada G."/>
            <person name="Davis B.W."/>
            <person name="Ostrander E.A."/>
            <person name="Goff S.P."/>
            <person name="Metzger M.J."/>
        </authorList>
    </citation>
    <scope>NUCLEOTIDE SEQUENCE</scope>
    <source>
        <strain evidence="1">MELC-2E11</strain>
        <tissue evidence="1">Siphon/mantle</tissue>
    </source>
</reference>
<name>A0ABY7ES48_MYAAR</name>
<keyword evidence="2" id="KW-1185">Reference proteome</keyword>
<organism evidence="1 2">
    <name type="scientific">Mya arenaria</name>
    <name type="common">Soft-shell clam</name>
    <dbReference type="NCBI Taxonomy" id="6604"/>
    <lineage>
        <taxon>Eukaryota</taxon>
        <taxon>Metazoa</taxon>
        <taxon>Spiralia</taxon>
        <taxon>Lophotrochozoa</taxon>
        <taxon>Mollusca</taxon>
        <taxon>Bivalvia</taxon>
        <taxon>Autobranchia</taxon>
        <taxon>Heteroconchia</taxon>
        <taxon>Euheterodonta</taxon>
        <taxon>Imparidentia</taxon>
        <taxon>Neoheterodontei</taxon>
        <taxon>Myida</taxon>
        <taxon>Myoidea</taxon>
        <taxon>Myidae</taxon>
        <taxon>Mya</taxon>
    </lineage>
</organism>
<gene>
    <name evidence="1" type="ORF">MAR_026995</name>
</gene>
<accession>A0ABY7ES48</accession>
<dbReference type="EMBL" id="CP111019">
    <property type="protein sequence ID" value="WAR12815.1"/>
    <property type="molecule type" value="Genomic_DNA"/>
</dbReference>
<evidence type="ECO:0000313" key="1">
    <source>
        <dbReference type="EMBL" id="WAR12815.1"/>
    </source>
</evidence>
<protein>
    <submittedName>
        <fullName evidence="1">Uncharacterized protein</fullName>
    </submittedName>
</protein>
<proteinExistence type="predicted"/>
<dbReference type="Proteomes" id="UP001164746">
    <property type="component" value="Chromosome 8"/>
</dbReference>
<evidence type="ECO:0000313" key="2">
    <source>
        <dbReference type="Proteomes" id="UP001164746"/>
    </source>
</evidence>
<sequence length="134" mass="14806">MSGRKNGIARHPSPCYIGRASAGHCSKPVNNPAGDRTVSCSLLGYRPYSFRCPADLRPVVAATSAEKNSHFETDSVRSPAGVRNADIVTVTVLFDNVFVYKSDYYREEYRSVELNQGQGTSFGNYLNTNRNNLH</sequence>